<evidence type="ECO:0000259" key="8">
    <source>
        <dbReference type="Pfam" id="PF01618"/>
    </source>
</evidence>
<evidence type="ECO:0000256" key="4">
    <source>
        <dbReference type="ARBA" id="ARBA00022989"/>
    </source>
</evidence>
<dbReference type="GO" id="GO:0015031">
    <property type="term" value="P:protein transport"/>
    <property type="evidence" value="ECO:0007669"/>
    <property type="project" value="UniProtKB-KW"/>
</dbReference>
<dbReference type="GO" id="GO:0005886">
    <property type="term" value="C:plasma membrane"/>
    <property type="evidence" value="ECO:0007669"/>
    <property type="project" value="UniProtKB-SubCell"/>
</dbReference>
<dbReference type="InterPro" id="IPR002898">
    <property type="entry name" value="MotA_ExbB_proton_chnl"/>
</dbReference>
<keyword evidence="5 7" id="KW-0472">Membrane</keyword>
<evidence type="ECO:0000256" key="1">
    <source>
        <dbReference type="ARBA" id="ARBA00004651"/>
    </source>
</evidence>
<keyword evidence="3 7" id="KW-0812">Transmembrane</keyword>
<accession>A0A403QQM4</accession>
<keyword evidence="2" id="KW-1003">Cell membrane</keyword>
<sequence length="270" mass="30307">MKNVVVNNFFLISVIILSWIGGIAGHQYIHSLISHNVIINSLILFIFIACTIWIFIDRAILLMVVNQVKSLAHQDVISKNDIYLRKIFGKNFSSIIYEDGKYDLNIYMNWKKSVESKSQILEYVSGTLIGLGLLGTFIGLMKTLANVFNVISQDVQGKELISSLSEPLSGMSVAFSASLLGLGTSLITGFIAILVSKINSEYLKEIENWLYTKSKKEEPEVTNYTYLGKNISLFKEVILLVSEINGIAKEIKHNSNDILQKNMSNDKLMQ</sequence>
<evidence type="ECO:0000256" key="7">
    <source>
        <dbReference type="SAM" id="Phobius"/>
    </source>
</evidence>
<dbReference type="Proteomes" id="UP000885348">
    <property type="component" value="Unassembled WGS sequence"/>
</dbReference>
<keyword evidence="4 7" id="KW-1133">Transmembrane helix</keyword>
<protein>
    <recommendedName>
        <fullName evidence="8">MotA/TolQ/ExbB proton channel domain-containing protein</fullName>
    </recommendedName>
</protein>
<dbReference type="Pfam" id="PF01618">
    <property type="entry name" value="MotA_ExbB"/>
    <property type="match status" value="1"/>
</dbReference>
<comment type="similarity">
    <text evidence="6">Belongs to the exbB/tolQ family.</text>
</comment>
<comment type="subcellular location">
    <subcellularLocation>
        <location evidence="1">Cell membrane</location>
        <topology evidence="1">Multi-pass membrane protein</topology>
    </subcellularLocation>
    <subcellularLocation>
        <location evidence="6">Membrane</location>
        <topology evidence="6">Multi-pass membrane protein</topology>
    </subcellularLocation>
</comment>
<feature type="transmembrane region" description="Helical" evidence="7">
    <location>
        <begin position="120"/>
        <end position="140"/>
    </location>
</feature>
<feature type="transmembrane region" description="Helical" evidence="7">
    <location>
        <begin position="173"/>
        <end position="195"/>
    </location>
</feature>
<evidence type="ECO:0000313" key="9">
    <source>
        <dbReference type="EMBL" id="MML57017.1"/>
    </source>
</evidence>
<keyword evidence="6" id="KW-0813">Transport</keyword>
<dbReference type="EMBL" id="RVVJ01000081">
    <property type="protein sequence ID" value="MML57017.1"/>
    <property type="molecule type" value="Genomic_DNA"/>
</dbReference>
<feature type="non-terminal residue" evidence="9">
    <location>
        <position position="270"/>
    </location>
</feature>
<keyword evidence="6" id="KW-0653">Protein transport</keyword>
<feature type="domain" description="MotA/TolQ/ExbB proton channel" evidence="8">
    <location>
        <begin position="111"/>
        <end position="207"/>
    </location>
</feature>
<comment type="caution">
    <text evidence="9">The sequence shown here is derived from an EMBL/GenBank/DDBJ whole genome shotgun (WGS) entry which is preliminary data.</text>
</comment>
<proteinExistence type="inferred from homology"/>
<reference evidence="9" key="1">
    <citation type="submission" date="2018-09" db="EMBL/GenBank/DDBJ databases">
        <authorList>
            <person name="Ashton P.M."/>
            <person name="Dallman T."/>
            <person name="Nair S."/>
            <person name="De Pinna E."/>
            <person name="Peters T."/>
            <person name="Grant K."/>
        </authorList>
    </citation>
    <scope>NUCLEOTIDE SEQUENCE [LARGE SCALE GENOMIC DNA]</scope>
    <source>
        <strain evidence="9">598938</strain>
    </source>
</reference>
<evidence type="ECO:0000256" key="5">
    <source>
        <dbReference type="ARBA" id="ARBA00023136"/>
    </source>
</evidence>
<feature type="transmembrane region" description="Helical" evidence="7">
    <location>
        <begin position="9"/>
        <end position="29"/>
    </location>
</feature>
<evidence type="ECO:0000256" key="3">
    <source>
        <dbReference type="ARBA" id="ARBA00022692"/>
    </source>
</evidence>
<evidence type="ECO:0000256" key="2">
    <source>
        <dbReference type="ARBA" id="ARBA00022475"/>
    </source>
</evidence>
<name>A0A403QQM4_SALET</name>
<feature type="transmembrane region" description="Helical" evidence="7">
    <location>
        <begin position="35"/>
        <end position="56"/>
    </location>
</feature>
<dbReference type="AlphaFoldDB" id="A0A403QQM4"/>
<organism evidence="9">
    <name type="scientific">Salmonella enterica I</name>
    <dbReference type="NCBI Taxonomy" id="59201"/>
    <lineage>
        <taxon>Bacteria</taxon>
        <taxon>Pseudomonadati</taxon>
        <taxon>Pseudomonadota</taxon>
        <taxon>Gammaproteobacteria</taxon>
        <taxon>Enterobacterales</taxon>
        <taxon>Enterobacteriaceae</taxon>
        <taxon>Salmonella</taxon>
    </lineage>
</organism>
<evidence type="ECO:0000256" key="6">
    <source>
        <dbReference type="RuleBase" id="RU004057"/>
    </source>
</evidence>
<gene>
    <name evidence="9" type="ORF">D7N80_28015</name>
</gene>